<gene>
    <name evidence="2" type="ORF">AMD02_16965</name>
</gene>
<comment type="caution">
    <text evidence="2">The sequence shown here is derived from an EMBL/GenBank/DDBJ whole genome shotgun (WGS) entry which is preliminary data.</text>
</comment>
<accession>A0A0M0KDQ4</accession>
<dbReference type="RefSeq" id="WP_010896764.1">
    <property type="nucleotide sequence ID" value="NZ_CP040441.1"/>
</dbReference>
<dbReference type="InterPro" id="IPR036634">
    <property type="entry name" value="PRD_sf"/>
</dbReference>
<dbReference type="PATRIC" id="fig|136160.3.peg.4343"/>
<dbReference type="AlphaFoldDB" id="A0A0M0KDQ4"/>
<dbReference type="PROSITE" id="PS51372">
    <property type="entry name" value="PRD_2"/>
    <property type="match status" value="1"/>
</dbReference>
<dbReference type="Gene3D" id="1.10.1790.10">
    <property type="entry name" value="PRD domain"/>
    <property type="match status" value="1"/>
</dbReference>
<dbReference type="Pfam" id="PF00874">
    <property type="entry name" value="PRD"/>
    <property type="match status" value="1"/>
</dbReference>
<name>A0A0M0KDQ4_ALKHA</name>
<evidence type="ECO:0000259" key="1">
    <source>
        <dbReference type="PROSITE" id="PS51372"/>
    </source>
</evidence>
<proteinExistence type="predicted"/>
<sequence length="115" mass="13300">MQSLKARLDVLRDTNTITERASLIAERTVEQFVTDENADSYTMLITHLAMAVTRIDRLEPLSPPPESIMKEIYESRDLEEAKRRVAWIEETMGDTLPQEEKEFLIMHFVSALSMN</sequence>
<protein>
    <submittedName>
        <fullName evidence="2">Transcriptional antiterminator</fullName>
    </submittedName>
</protein>
<dbReference type="OMA" id="LHENYAM"/>
<dbReference type="InterPro" id="IPR011608">
    <property type="entry name" value="PRD"/>
</dbReference>
<feature type="domain" description="PRD" evidence="1">
    <location>
        <begin position="8"/>
        <end position="115"/>
    </location>
</feature>
<evidence type="ECO:0000313" key="2">
    <source>
        <dbReference type="EMBL" id="KOO36727.1"/>
    </source>
</evidence>
<dbReference type="EMBL" id="LILD01000004">
    <property type="protein sequence ID" value="KOO36727.1"/>
    <property type="molecule type" value="Genomic_DNA"/>
</dbReference>
<reference evidence="2" key="1">
    <citation type="submission" date="2015-08" db="EMBL/GenBank/DDBJ databases">
        <title>Complete DNA Sequence of Pseudomonas syringae pv. actinidiae, the Causal Agent of Kiwifruit Canker Disease.</title>
        <authorList>
            <person name="Rikkerink E.H.A."/>
            <person name="Fineran P.C."/>
        </authorList>
    </citation>
    <scope>NUCLEOTIDE SEQUENCE</scope>
    <source>
        <strain evidence="2">DSM 13666</strain>
    </source>
</reference>
<dbReference type="SUPFAM" id="SSF63520">
    <property type="entry name" value="PTS-regulatory domain, PRD"/>
    <property type="match status" value="1"/>
</dbReference>
<dbReference type="GO" id="GO:0006355">
    <property type="term" value="P:regulation of DNA-templated transcription"/>
    <property type="evidence" value="ECO:0007669"/>
    <property type="project" value="InterPro"/>
</dbReference>
<dbReference type="GeneID" id="87596156"/>
<organism evidence="2">
    <name type="scientific">Halalkalibacterium halodurans</name>
    <name type="common">Bacillus halodurans</name>
    <dbReference type="NCBI Taxonomy" id="86665"/>
    <lineage>
        <taxon>Bacteria</taxon>
        <taxon>Bacillati</taxon>
        <taxon>Bacillota</taxon>
        <taxon>Bacilli</taxon>
        <taxon>Bacillales</taxon>
        <taxon>Bacillaceae</taxon>
        <taxon>Halalkalibacterium (ex Joshi et al. 2022)</taxon>
    </lineage>
</organism>